<dbReference type="InterPro" id="IPR023398">
    <property type="entry name" value="TIF_eIF4e-like"/>
</dbReference>
<evidence type="ECO:0000313" key="1">
    <source>
        <dbReference type="EMBL" id="QHS86548.1"/>
    </source>
</evidence>
<dbReference type="InterPro" id="IPR001040">
    <property type="entry name" value="TIF_eIF_4E"/>
</dbReference>
<dbReference type="PANTHER" id="PTHR11960">
    <property type="entry name" value="EUKARYOTIC TRANSLATION INITIATION FACTOR 4E RELATED"/>
    <property type="match status" value="1"/>
</dbReference>
<dbReference type="AlphaFoldDB" id="A0A6C0B4Y0"/>
<name>A0A6C0B4Y0_9ZZZZ</name>
<dbReference type="Gene3D" id="3.30.760.10">
    <property type="entry name" value="RNA Cap, Translation Initiation Factor Eif4e"/>
    <property type="match status" value="1"/>
</dbReference>
<dbReference type="EMBL" id="MN739058">
    <property type="protein sequence ID" value="QHS86548.1"/>
    <property type="molecule type" value="Genomic_DNA"/>
</dbReference>
<proteinExistence type="predicted"/>
<organism evidence="1">
    <name type="scientific">viral metagenome</name>
    <dbReference type="NCBI Taxonomy" id="1070528"/>
    <lineage>
        <taxon>unclassified sequences</taxon>
        <taxon>metagenomes</taxon>
        <taxon>organismal metagenomes</taxon>
    </lineage>
</organism>
<reference evidence="1" key="1">
    <citation type="journal article" date="2020" name="Nature">
        <title>Giant virus diversity and host interactions through global metagenomics.</title>
        <authorList>
            <person name="Schulz F."/>
            <person name="Roux S."/>
            <person name="Paez-Espino D."/>
            <person name="Jungbluth S."/>
            <person name="Walsh D.A."/>
            <person name="Denef V.J."/>
            <person name="McMahon K.D."/>
            <person name="Konstantinidis K.T."/>
            <person name="Eloe-Fadrosh E.A."/>
            <person name="Kyrpides N.C."/>
            <person name="Woyke T."/>
        </authorList>
    </citation>
    <scope>NUCLEOTIDE SEQUENCE</scope>
    <source>
        <strain evidence="1">GVMAG-M-3300009422-16</strain>
    </source>
</reference>
<dbReference type="GO" id="GO:0003743">
    <property type="term" value="F:translation initiation factor activity"/>
    <property type="evidence" value="ECO:0007669"/>
    <property type="project" value="InterPro"/>
</dbReference>
<dbReference type="SUPFAM" id="SSF55418">
    <property type="entry name" value="eIF4e-like"/>
    <property type="match status" value="1"/>
</dbReference>
<protein>
    <submittedName>
        <fullName evidence="1">Uncharacterized protein</fullName>
    </submittedName>
</protein>
<dbReference type="GO" id="GO:0016281">
    <property type="term" value="C:eukaryotic translation initiation factor 4F complex"/>
    <property type="evidence" value="ECO:0007669"/>
    <property type="project" value="TreeGrafter"/>
</dbReference>
<sequence>MDKRTSIQKVHPLNTSWIIWYHNSNDKNWDIESYKSILEINTIEDFLVLVNSWDKCLPKVTQGMYFFMRKFKKNDIIYPRWEDKYNKNGGYWSFKVTDRNSEKTWINLCKILIGEVISISNPMNINGISISPKKNFCIIKIWNNNSEECETSLLSDELKSFLDINEVKYSSHNKNIKRDRDKIEKHKKRTKRGYLTKF</sequence>
<accession>A0A6C0B4Y0</accession>
<dbReference type="Pfam" id="PF01652">
    <property type="entry name" value="IF4E"/>
    <property type="match status" value="1"/>
</dbReference>
<dbReference type="GO" id="GO:0000340">
    <property type="term" value="F:RNA 7-methylguanosine cap binding"/>
    <property type="evidence" value="ECO:0007669"/>
    <property type="project" value="TreeGrafter"/>
</dbReference>